<dbReference type="NCBIfam" id="TIGR00486">
    <property type="entry name" value="YbgI_SA1388"/>
    <property type="match status" value="1"/>
</dbReference>
<keyword evidence="7" id="KW-1185">Reference proteome</keyword>
<evidence type="ECO:0000256" key="1">
    <source>
        <dbReference type="ARBA" id="ARBA00006964"/>
    </source>
</evidence>
<evidence type="ECO:0000313" key="6">
    <source>
        <dbReference type="EMBL" id="NEZ45726.1"/>
    </source>
</evidence>
<feature type="binding site" evidence="5">
    <location>
        <position position="67"/>
    </location>
    <ligand>
        <name>a divalent metal cation</name>
        <dbReference type="ChEBI" id="CHEBI:60240"/>
        <label>1</label>
    </ligand>
</feature>
<accession>A0A6M0R6B6</accession>
<comment type="subunit">
    <text evidence="2">Homohexamer.</text>
</comment>
<dbReference type="Proteomes" id="UP000473885">
    <property type="component" value="Unassembled WGS sequence"/>
</dbReference>
<comment type="similarity">
    <text evidence="1">Belongs to the GTP cyclohydrolase I type 2/NIF3 family.</text>
</comment>
<dbReference type="EMBL" id="SXDP01000001">
    <property type="protein sequence ID" value="NEZ45726.1"/>
    <property type="molecule type" value="Genomic_DNA"/>
</dbReference>
<proteinExistence type="inferred from homology"/>
<evidence type="ECO:0000256" key="4">
    <source>
        <dbReference type="ARBA" id="ARBA00022723"/>
    </source>
</evidence>
<evidence type="ECO:0000256" key="5">
    <source>
        <dbReference type="PIRSR" id="PIRSR602678-1"/>
    </source>
</evidence>
<feature type="binding site" evidence="5">
    <location>
        <position position="226"/>
    </location>
    <ligand>
        <name>a divalent metal cation</name>
        <dbReference type="ChEBI" id="CHEBI:60240"/>
        <label>1</label>
    </ligand>
</feature>
<evidence type="ECO:0000256" key="3">
    <source>
        <dbReference type="ARBA" id="ARBA00022112"/>
    </source>
</evidence>
<dbReference type="GO" id="GO:0005737">
    <property type="term" value="C:cytoplasm"/>
    <property type="evidence" value="ECO:0007669"/>
    <property type="project" value="TreeGrafter"/>
</dbReference>
<dbReference type="Gene3D" id="3.40.1390.30">
    <property type="entry name" value="NIF3 (NGG1p interacting factor 3)-like"/>
    <property type="match status" value="2"/>
</dbReference>
<dbReference type="AlphaFoldDB" id="A0A6M0R6B6"/>
<keyword evidence="4 5" id="KW-0479">Metal-binding</keyword>
<dbReference type="PANTHER" id="PTHR13799">
    <property type="entry name" value="NGG1 INTERACTING FACTOR 3"/>
    <property type="match status" value="1"/>
</dbReference>
<gene>
    <name evidence="6" type="ORF">FDF74_00705</name>
</gene>
<evidence type="ECO:0000256" key="2">
    <source>
        <dbReference type="ARBA" id="ARBA00011643"/>
    </source>
</evidence>
<dbReference type="GO" id="GO:0046872">
    <property type="term" value="F:metal ion binding"/>
    <property type="evidence" value="ECO:0007669"/>
    <property type="project" value="UniProtKB-KW"/>
</dbReference>
<dbReference type="InterPro" id="IPR002678">
    <property type="entry name" value="DUF34/NIF3"/>
</dbReference>
<dbReference type="RefSeq" id="WP_163248141.1">
    <property type="nucleotide sequence ID" value="NZ_SXDP01000001.1"/>
</dbReference>
<comment type="caution">
    <text evidence="6">The sequence shown here is derived from an EMBL/GenBank/DDBJ whole genome shotgun (WGS) entry which is preliminary data.</text>
</comment>
<dbReference type="Pfam" id="PF01784">
    <property type="entry name" value="DUF34_NIF3"/>
    <property type="match status" value="1"/>
</dbReference>
<name>A0A6M0R6B6_9CLOT</name>
<organism evidence="6 7">
    <name type="scientific">Clostridium niameyense</name>
    <dbReference type="NCBI Taxonomy" id="1622073"/>
    <lineage>
        <taxon>Bacteria</taxon>
        <taxon>Bacillati</taxon>
        <taxon>Bacillota</taxon>
        <taxon>Clostridia</taxon>
        <taxon>Eubacteriales</taxon>
        <taxon>Clostridiaceae</taxon>
        <taxon>Clostridium</taxon>
    </lineage>
</organism>
<dbReference type="FunFam" id="3.40.1390.30:FF:000006">
    <property type="entry name" value="Dinuclear metal center protein, YbgI family"/>
    <property type="match status" value="1"/>
</dbReference>
<feature type="binding site" evidence="5">
    <location>
        <position position="105"/>
    </location>
    <ligand>
        <name>a divalent metal cation</name>
        <dbReference type="ChEBI" id="CHEBI:60240"/>
        <label>1</label>
    </ligand>
</feature>
<dbReference type="SUPFAM" id="SSF102705">
    <property type="entry name" value="NIF3 (NGG1p interacting factor 3)-like"/>
    <property type="match status" value="1"/>
</dbReference>
<dbReference type="PANTHER" id="PTHR13799:SF14">
    <property type="entry name" value="GTP CYCLOHYDROLASE 1 TYPE 2 HOMOLOG"/>
    <property type="match status" value="1"/>
</dbReference>
<reference evidence="6 7" key="1">
    <citation type="submission" date="2019-04" db="EMBL/GenBank/DDBJ databases">
        <title>Genome sequencing of Clostridium botulinum Groups I-IV and Clostridium butyricum.</title>
        <authorList>
            <person name="Brunt J."/>
            <person name="Van Vliet A.H.M."/>
            <person name="Stringer S.C."/>
            <person name="Carter A.T."/>
            <person name="Peck M.W."/>
        </authorList>
    </citation>
    <scope>NUCLEOTIDE SEQUENCE [LARGE SCALE GENOMIC DNA]</scope>
    <source>
        <strain evidence="6 7">IFR 18/094</strain>
    </source>
</reference>
<sequence>MSLKIKDIQDIMEQYAPLYLKESYDNVGLMVGDSESIVKNILVALDCTLEVIQEAKRRKCNLIVTHHPLLFRKPSSITTDTILGRKIIELIKNDISLYSSHTNLDSTENGLNDIVAKLMGLKNIKIIDDNKLNPKAGIGRIGDLKEEITLSSLCYKVKEILNVSTLRYSGEDNVKIRKIAIINGSGESYFNKAKALGAQCIITGDTTYHHVSDLLEENIPVIDAGHFHTEWPALIKVYEYLKNKIEIKGYNNRIFLSQNSKSPYKYK</sequence>
<feature type="binding site" evidence="5">
    <location>
        <position position="66"/>
    </location>
    <ligand>
        <name>a divalent metal cation</name>
        <dbReference type="ChEBI" id="CHEBI:60240"/>
        <label>1</label>
    </ligand>
</feature>
<protein>
    <recommendedName>
        <fullName evidence="3">GTP cyclohydrolase 1 type 2 homolog</fullName>
    </recommendedName>
</protein>
<evidence type="ECO:0000313" key="7">
    <source>
        <dbReference type="Proteomes" id="UP000473885"/>
    </source>
</evidence>
<feature type="binding site" evidence="5">
    <location>
        <position position="230"/>
    </location>
    <ligand>
        <name>a divalent metal cation</name>
        <dbReference type="ChEBI" id="CHEBI:60240"/>
        <label>1</label>
    </ligand>
</feature>
<dbReference type="InterPro" id="IPR036069">
    <property type="entry name" value="DUF34/NIF3_sf"/>
</dbReference>